<dbReference type="GO" id="GO:0000786">
    <property type="term" value="C:nucleosome"/>
    <property type="evidence" value="ECO:0007669"/>
    <property type="project" value="UniProtKB-KW"/>
</dbReference>
<dbReference type="Pfam" id="PF00125">
    <property type="entry name" value="Histone"/>
    <property type="match status" value="1"/>
</dbReference>
<evidence type="ECO:0000256" key="5">
    <source>
        <dbReference type="ARBA" id="ARBA00022990"/>
    </source>
</evidence>
<dbReference type="PANTHER" id="PTHR23430">
    <property type="entry name" value="HISTONE H2A"/>
    <property type="match status" value="1"/>
</dbReference>
<organism evidence="13 14">
    <name type="scientific">Wallemia hederae</name>
    <dbReference type="NCBI Taxonomy" id="1540922"/>
    <lineage>
        <taxon>Eukaryota</taxon>
        <taxon>Fungi</taxon>
        <taxon>Dikarya</taxon>
        <taxon>Basidiomycota</taxon>
        <taxon>Wallemiomycotina</taxon>
        <taxon>Wallemiomycetes</taxon>
        <taxon>Wallemiales</taxon>
        <taxon>Wallemiaceae</taxon>
        <taxon>Wallemia</taxon>
    </lineage>
</organism>
<evidence type="ECO:0000256" key="6">
    <source>
        <dbReference type="ARBA" id="ARBA00023125"/>
    </source>
</evidence>
<dbReference type="InterPro" id="IPR002119">
    <property type="entry name" value="Histone_H2A"/>
</dbReference>
<dbReference type="Pfam" id="PF01073">
    <property type="entry name" value="3Beta_HSD"/>
    <property type="match status" value="1"/>
</dbReference>
<keyword evidence="5" id="KW-0007">Acetylation</keyword>
<reference evidence="13 14" key="1">
    <citation type="submission" date="2019-03" db="EMBL/GenBank/DDBJ databases">
        <title>Sequencing 23 genomes of Wallemia ichthyophaga.</title>
        <authorList>
            <person name="Gostincar C."/>
        </authorList>
    </citation>
    <scope>NUCLEOTIDE SEQUENCE [LARGE SCALE GENOMIC DNA]</scope>
    <source>
        <strain evidence="13 14">EXF-5753</strain>
    </source>
</reference>
<feature type="region of interest" description="Disordered" evidence="9">
    <location>
        <begin position="1"/>
        <end position="21"/>
    </location>
</feature>
<evidence type="ECO:0000256" key="7">
    <source>
        <dbReference type="ARBA" id="ARBA00023242"/>
    </source>
</evidence>
<proteinExistence type="inferred from homology"/>
<comment type="similarity">
    <text evidence="3">Belongs to the histone H2A family.</text>
</comment>
<dbReference type="FunFam" id="1.10.20.10:FF:000103">
    <property type="entry name" value="Histone H2A type 1"/>
    <property type="match status" value="1"/>
</dbReference>
<feature type="domain" description="Histone H2A C-terminal" evidence="12">
    <location>
        <begin position="95"/>
        <end position="128"/>
    </location>
</feature>
<dbReference type="Gene3D" id="1.10.20.10">
    <property type="entry name" value="Histone, subunit A"/>
    <property type="match status" value="1"/>
</dbReference>
<protein>
    <recommendedName>
        <fullName evidence="15">Histone H2A</fullName>
    </recommendedName>
</protein>
<comment type="caution">
    <text evidence="13">The sequence shown here is derived from an EMBL/GenBank/DDBJ whole genome shotgun (WGS) entry which is preliminary data.</text>
</comment>
<evidence type="ECO:0000259" key="10">
    <source>
        <dbReference type="Pfam" id="PF00125"/>
    </source>
</evidence>
<dbReference type="GO" id="GO:0005634">
    <property type="term" value="C:nucleus"/>
    <property type="evidence" value="ECO:0007669"/>
    <property type="project" value="UniProtKB-SubCell"/>
</dbReference>
<dbReference type="EMBL" id="SPNW01000044">
    <property type="protein sequence ID" value="TIA88004.1"/>
    <property type="molecule type" value="Genomic_DNA"/>
</dbReference>
<dbReference type="AlphaFoldDB" id="A0A4T0FKQ5"/>
<dbReference type="GO" id="GO:0016616">
    <property type="term" value="F:oxidoreductase activity, acting on the CH-OH group of donors, NAD or NADP as acceptor"/>
    <property type="evidence" value="ECO:0007669"/>
    <property type="project" value="InterPro"/>
</dbReference>
<feature type="domain" description="Core Histone H2A/H2B/H3" evidence="10">
    <location>
        <begin position="13"/>
        <end position="92"/>
    </location>
</feature>
<dbReference type="InterPro" id="IPR002225">
    <property type="entry name" value="3Beta_OHSteriod_DH/Estase"/>
</dbReference>
<feature type="domain" description="3-beta hydroxysteroid dehydrogenase/isomerase" evidence="11">
    <location>
        <begin position="135"/>
        <end position="361"/>
    </location>
</feature>
<evidence type="ECO:0000256" key="3">
    <source>
        <dbReference type="ARBA" id="ARBA00010691"/>
    </source>
</evidence>
<dbReference type="Proteomes" id="UP000310189">
    <property type="component" value="Unassembled WGS sequence"/>
</dbReference>
<dbReference type="InterPro" id="IPR036291">
    <property type="entry name" value="NAD(P)-bd_dom_sf"/>
</dbReference>
<keyword evidence="4" id="KW-0158">Chromosome</keyword>
<evidence type="ECO:0000256" key="8">
    <source>
        <dbReference type="ARBA" id="ARBA00023269"/>
    </source>
</evidence>
<dbReference type="GO" id="GO:0030527">
    <property type="term" value="F:structural constituent of chromatin"/>
    <property type="evidence" value="ECO:0007669"/>
    <property type="project" value="InterPro"/>
</dbReference>
<dbReference type="InterPro" id="IPR032458">
    <property type="entry name" value="Histone_H2A_CS"/>
</dbReference>
<sequence>MASARGGKGKMGEDESKKMSRSGRAGLIFPVGRIEKHLRQGHYAQRVGGAAAVYLAAVLEYLTAEVLELAGNACNDNKKARITPRHLQLAVRNDEEIDKLLGNVDIMQGGRLPHIASELLVDRKKKKSAEVDTYLVVGGSGFLGNHIAEALQARGDTVFVTDLVQRQSNSIEFHSADLTKKETLDALLAKLQPSCVIHTASPIHGLGQHVYEAVNVTGTANILASSREHGVKKFVFTSSAGTVYDGSDLIDVDERCPYPKKAMDAYNDTKARAEKLVLDANNDDKDGMRTCAIRPAGIFGPGDRQVLAGLLKVVENNQTKYQIGDNDNLFDWTYVANVVHAHLLAADKLFNDPIDEKVFAENIGFVEATLHDIQVPTSRSRNIGPHPTREVTDEETQSALLYNKGVKEVKPIVRTKFDQFFDPSKPEAKPALKVSGSAFFITNGEPIYFWDFPRAVWRGIGHIPPKPFVFSSSLGYFLGAAAEAFAWLSGREAGFTRYRVKYASSSRYYNIEKARRVLGYEPVVGIEDGIHKTLDWYKATQIKS</sequence>
<evidence type="ECO:0000313" key="14">
    <source>
        <dbReference type="Proteomes" id="UP000310189"/>
    </source>
</evidence>
<dbReference type="PRINTS" id="PR00620">
    <property type="entry name" value="HISTONEH2A"/>
</dbReference>
<comment type="subcellular location">
    <subcellularLocation>
        <location evidence="2">Chromosome</location>
    </subcellularLocation>
    <subcellularLocation>
        <location evidence="1">Nucleus</location>
    </subcellularLocation>
</comment>
<accession>A0A4T0FKQ5</accession>
<keyword evidence="7" id="KW-0539">Nucleus</keyword>
<dbReference type="InterPro" id="IPR009072">
    <property type="entry name" value="Histone-fold"/>
</dbReference>
<evidence type="ECO:0000256" key="4">
    <source>
        <dbReference type="ARBA" id="ARBA00022454"/>
    </source>
</evidence>
<dbReference type="CDD" id="cd00074">
    <property type="entry name" value="HFD_H2A"/>
    <property type="match status" value="1"/>
</dbReference>
<dbReference type="GO" id="GO:0003677">
    <property type="term" value="F:DNA binding"/>
    <property type="evidence" value="ECO:0007669"/>
    <property type="project" value="UniProtKB-KW"/>
</dbReference>
<evidence type="ECO:0000313" key="13">
    <source>
        <dbReference type="EMBL" id="TIA88004.1"/>
    </source>
</evidence>
<dbReference type="Pfam" id="PF16211">
    <property type="entry name" value="Histone_H2A_C"/>
    <property type="match status" value="1"/>
</dbReference>
<keyword evidence="8" id="KW-0544">Nucleosome core</keyword>
<evidence type="ECO:0000256" key="2">
    <source>
        <dbReference type="ARBA" id="ARBA00004286"/>
    </source>
</evidence>
<keyword evidence="6" id="KW-0238">DNA-binding</keyword>
<gene>
    <name evidence="13" type="ORF">E3P99_02846</name>
</gene>
<dbReference type="GO" id="GO:0006694">
    <property type="term" value="P:steroid biosynthetic process"/>
    <property type="evidence" value="ECO:0007669"/>
    <property type="project" value="InterPro"/>
</dbReference>
<dbReference type="InterPro" id="IPR007125">
    <property type="entry name" value="H2A/H2B/H3"/>
</dbReference>
<evidence type="ECO:0000256" key="1">
    <source>
        <dbReference type="ARBA" id="ARBA00004123"/>
    </source>
</evidence>
<dbReference type="OrthoDB" id="10058185at2759"/>
<evidence type="ECO:0000259" key="12">
    <source>
        <dbReference type="Pfam" id="PF16211"/>
    </source>
</evidence>
<dbReference type="Gene3D" id="3.40.50.720">
    <property type="entry name" value="NAD(P)-binding Rossmann-like Domain"/>
    <property type="match status" value="2"/>
</dbReference>
<name>A0A4T0FKQ5_9BASI</name>
<keyword evidence="14" id="KW-1185">Reference proteome</keyword>
<dbReference type="SUPFAM" id="SSF47113">
    <property type="entry name" value="Histone-fold"/>
    <property type="match status" value="1"/>
</dbReference>
<dbReference type="PROSITE" id="PS00046">
    <property type="entry name" value="HISTONE_H2A"/>
    <property type="match status" value="1"/>
</dbReference>
<dbReference type="SMART" id="SM00414">
    <property type="entry name" value="H2A"/>
    <property type="match status" value="1"/>
</dbReference>
<evidence type="ECO:0008006" key="15">
    <source>
        <dbReference type="Google" id="ProtNLM"/>
    </source>
</evidence>
<evidence type="ECO:0000256" key="9">
    <source>
        <dbReference type="SAM" id="MobiDB-lite"/>
    </source>
</evidence>
<dbReference type="GO" id="GO:0046982">
    <property type="term" value="F:protein heterodimerization activity"/>
    <property type="evidence" value="ECO:0007669"/>
    <property type="project" value="InterPro"/>
</dbReference>
<dbReference type="SUPFAM" id="SSF51735">
    <property type="entry name" value="NAD(P)-binding Rossmann-fold domains"/>
    <property type="match status" value="1"/>
</dbReference>
<dbReference type="InterPro" id="IPR032454">
    <property type="entry name" value="Histone_H2A_C"/>
</dbReference>
<evidence type="ECO:0000259" key="11">
    <source>
        <dbReference type="Pfam" id="PF01073"/>
    </source>
</evidence>